<protein>
    <submittedName>
        <fullName evidence="1">Uncharacterized protein</fullName>
    </submittedName>
</protein>
<accession>A0AAV8U0G1</accession>
<organism evidence="1 2">
    <name type="scientific">Erythroxylum novogranatense</name>
    <dbReference type="NCBI Taxonomy" id="1862640"/>
    <lineage>
        <taxon>Eukaryota</taxon>
        <taxon>Viridiplantae</taxon>
        <taxon>Streptophyta</taxon>
        <taxon>Embryophyta</taxon>
        <taxon>Tracheophyta</taxon>
        <taxon>Spermatophyta</taxon>
        <taxon>Magnoliopsida</taxon>
        <taxon>eudicotyledons</taxon>
        <taxon>Gunneridae</taxon>
        <taxon>Pentapetalae</taxon>
        <taxon>rosids</taxon>
        <taxon>fabids</taxon>
        <taxon>Malpighiales</taxon>
        <taxon>Erythroxylaceae</taxon>
        <taxon>Erythroxylum</taxon>
    </lineage>
</organism>
<keyword evidence="2" id="KW-1185">Reference proteome</keyword>
<evidence type="ECO:0000313" key="1">
    <source>
        <dbReference type="EMBL" id="KAJ8772792.1"/>
    </source>
</evidence>
<proteinExistence type="predicted"/>
<name>A0AAV8U0G1_9ROSI</name>
<dbReference type="Proteomes" id="UP001159364">
    <property type="component" value="Linkage Group LG02"/>
</dbReference>
<reference evidence="1 2" key="1">
    <citation type="submission" date="2021-09" db="EMBL/GenBank/DDBJ databases">
        <title>Genomic insights and catalytic innovation underlie evolution of tropane alkaloids biosynthesis.</title>
        <authorList>
            <person name="Wang Y.-J."/>
            <person name="Tian T."/>
            <person name="Huang J.-P."/>
            <person name="Huang S.-X."/>
        </authorList>
    </citation>
    <scope>NUCLEOTIDE SEQUENCE [LARGE SCALE GENOMIC DNA]</scope>
    <source>
        <strain evidence="1">KIB-2018</strain>
        <tissue evidence="1">Leaf</tissue>
    </source>
</reference>
<comment type="caution">
    <text evidence="1">The sequence shown here is derived from an EMBL/GenBank/DDBJ whole genome shotgun (WGS) entry which is preliminary data.</text>
</comment>
<sequence length="101" mass="11103">MFLLLNSEESHGLQSSKNSVLRRFAVFSAGRPVSQIRTGSVQVRKWGHRPTGSGLINLWSVSFPDVVNMGLNKSGWVKWSLAPQSLAVVVLGAACLCFMHY</sequence>
<evidence type="ECO:0000313" key="2">
    <source>
        <dbReference type="Proteomes" id="UP001159364"/>
    </source>
</evidence>
<dbReference type="AlphaFoldDB" id="A0AAV8U0G1"/>
<dbReference type="EMBL" id="JAIWQS010000002">
    <property type="protein sequence ID" value="KAJ8772792.1"/>
    <property type="molecule type" value="Genomic_DNA"/>
</dbReference>
<gene>
    <name evidence="1" type="ORF">K2173_027969</name>
</gene>